<dbReference type="PANTHER" id="PTHR13146">
    <property type="match status" value="1"/>
</dbReference>
<feature type="transmembrane region" description="Helical" evidence="2">
    <location>
        <begin position="442"/>
        <end position="462"/>
    </location>
</feature>
<dbReference type="STRING" id="58919.A0A316ZHJ0"/>
<dbReference type="PANTHER" id="PTHR13146:SF0">
    <property type="entry name" value="SOLUTE CARRIER FAMILY 35 MEMBER F6"/>
    <property type="match status" value="1"/>
</dbReference>
<dbReference type="GeneID" id="37269350"/>
<feature type="transmembrane region" description="Helical" evidence="2">
    <location>
        <begin position="184"/>
        <end position="206"/>
    </location>
</feature>
<dbReference type="GO" id="GO:0016020">
    <property type="term" value="C:membrane"/>
    <property type="evidence" value="ECO:0007669"/>
    <property type="project" value="TreeGrafter"/>
</dbReference>
<feature type="region of interest" description="Disordered" evidence="1">
    <location>
        <begin position="489"/>
        <end position="521"/>
    </location>
</feature>
<keyword evidence="2" id="KW-1133">Transmembrane helix</keyword>
<evidence type="ECO:0000256" key="3">
    <source>
        <dbReference type="SAM" id="SignalP"/>
    </source>
</evidence>
<evidence type="ECO:0000256" key="1">
    <source>
        <dbReference type="SAM" id="MobiDB-lite"/>
    </source>
</evidence>
<evidence type="ECO:0008006" key="6">
    <source>
        <dbReference type="Google" id="ProtNLM"/>
    </source>
</evidence>
<keyword evidence="3" id="KW-0732">Signal</keyword>
<reference evidence="4 5" key="1">
    <citation type="journal article" date="2018" name="Mol. Biol. Evol.">
        <title>Broad Genomic Sampling Reveals a Smut Pathogenic Ancestry of the Fungal Clade Ustilaginomycotina.</title>
        <authorList>
            <person name="Kijpornyongpan T."/>
            <person name="Mondo S.J."/>
            <person name="Barry K."/>
            <person name="Sandor L."/>
            <person name="Lee J."/>
            <person name="Lipzen A."/>
            <person name="Pangilinan J."/>
            <person name="LaButti K."/>
            <person name="Hainaut M."/>
            <person name="Henrissat B."/>
            <person name="Grigoriev I.V."/>
            <person name="Spatafora J.W."/>
            <person name="Aime M.C."/>
        </authorList>
    </citation>
    <scope>NUCLEOTIDE SEQUENCE [LARGE SCALE GENOMIC DNA]</scope>
    <source>
        <strain evidence="4 5">MCA 4186</strain>
    </source>
</reference>
<evidence type="ECO:0000313" key="4">
    <source>
        <dbReference type="EMBL" id="PWN99743.1"/>
    </source>
</evidence>
<keyword evidence="5" id="KW-1185">Reference proteome</keyword>
<evidence type="ECO:0000313" key="5">
    <source>
        <dbReference type="Proteomes" id="UP000245946"/>
    </source>
</evidence>
<feature type="transmembrane region" description="Helical" evidence="2">
    <location>
        <begin position="212"/>
        <end position="232"/>
    </location>
</feature>
<feature type="transmembrane region" description="Helical" evidence="2">
    <location>
        <begin position="417"/>
        <end position="436"/>
    </location>
</feature>
<dbReference type="InterPro" id="IPR037185">
    <property type="entry name" value="EmrE-like"/>
</dbReference>
<dbReference type="SUPFAM" id="SSF103481">
    <property type="entry name" value="Multidrug resistance efflux transporter EmrE"/>
    <property type="match status" value="1"/>
</dbReference>
<feature type="chain" id="PRO_5016278278" description="EamA domain-containing protein" evidence="3">
    <location>
        <begin position="17"/>
        <end position="521"/>
    </location>
</feature>
<name>A0A316ZHJ0_9BASI</name>
<organism evidence="4 5">
    <name type="scientific">Tilletiopsis washingtonensis</name>
    <dbReference type="NCBI Taxonomy" id="58919"/>
    <lineage>
        <taxon>Eukaryota</taxon>
        <taxon>Fungi</taxon>
        <taxon>Dikarya</taxon>
        <taxon>Basidiomycota</taxon>
        <taxon>Ustilaginomycotina</taxon>
        <taxon>Exobasidiomycetes</taxon>
        <taxon>Entylomatales</taxon>
        <taxon>Entylomatales incertae sedis</taxon>
        <taxon>Tilletiopsis</taxon>
    </lineage>
</organism>
<dbReference type="OrthoDB" id="408493at2759"/>
<proteinExistence type="predicted"/>
<gene>
    <name evidence="4" type="ORF">FA09DRAFT_328526</name>
</gene>
<feature type="transmembrane region" description="Helical" evidence="2">
    <location>
        <begin position="383"/>
        <end position="405"/>
    </location>
</feature>
<keyword evidence="2" id="KW-0812">Transmembrane</keyword>
<dbReference type="EMBL" id="KZ819287">
    <property type="protein sequence ID" value="PWN99743.1"/>
    <property type="molecule type" value="Genomic_DNA"/>
</dbReference>
<evidence type="ECO:0000256" key="2">
    <source>
        <dbReference type="SAM" id="Phobius"/>
    </source>
</evidence>
<feature type="transmembrane region" description="Helical" evidence="2">
    <location>
        <begin position="331"/>
        <end position="357"/>
    </location>
</feature>
<feature type="region of interest" description="Disordered" evidence="1">
    <location>
        <begin position="39"/>
        <end position="60"/>
    </location>
</feature>
<accession>A0A316ZHJ0</accession>
<dbReference type="AlphaFoldDB" id="A0A316ZHJ0"/>
<feature type="compositionally biased region" description="Basic and acidic residues" evidence="1">
    <location>
        <begin position="512"/>
        <end position="521"/>
    </location>
</feature>
<feature type="signal peptide" evidence="3">
    <location>
        <begin position="1"/>
        <end position="16"/>
    </location>
</feature>
<dbReference type="Proteomes" id="UP000245946">
    <property type="component" value="Unassembled WGS sequence"/>
</dbReference>
<sequence>MFLGECLCLIPPMMMALWAWITRPRPGFFKGNGSGGEYEALGQSPAMHDDLEGLDDAAGDSGFSALGADDDPHANSSAFSFLMPSHWLGEEGSSSAFSRLVPAFWPVWKAPAPAPTLGRGNSFRPGQGNSNNVWGERVPANATASARAAPAGGEAQAAAAIPEPHQIVDEPEEDDGTKLKGKAIFLFVMPAACDICGTTLMNVGLLFTPVSIYQMTRGALVLWVGVFSVIFLQRQLFLFQWLSLLTVMLGVCIVGLSGTLLQPGAPASLQGTFVTVGGAIVSRATAHTTGEDVPDTAKAFIGVLLILFAQLFTAGQFVLEEKIMSRYSVEPLLAVGYEGLFGFIATLIAQVALHYFYGKTPAGRGGYFDMVTGWHQMIQSPKVLLGGVAICLSIALFNFFGLSVTRTVSATARSTIDTCRTLGIWAVSLVLGWEVFRPLTGSLQLLGFALLCGATLLFNGVIGPRYLPRWLRPGRPALARLRSRSRSRILHRSRSRSRVPSAYNPLPTDEEEVRRFSTDQN</sequence>
<dbReference type="RefSeq" id="XP_025600022.1">
    <property type="nucleotide sequence ID" value="XM_025741806.1"/>
</dbReference>
<protein>
    <recommendedName>
        <fullName evidence="6">EamA domain-containing protein</fullName>
    </recommendedName>
</protein>
<feature type="transmembrane region" description="Helical" evidence="2">
    <location>
        <begin position="239"/>
        <end position="261"/>
    </location>
</feature>
<feature type="transmembrane region" description="Helical" evidence="2">
    <location>
        <begin position="299"/>
        <end position="319"/>
    </location>
</feature>
<keyword evidence="2" id="KW-0472">Membrane</keyword>